<dbReference type="EMBL" id="JABBWG010000001">
    <property type="protein sequence ID" value="KAG1827043.1"/>
    <property type="molecule type" value="Genomic_DNA"/>
</dbReference>
<evidence type="ECO:0000313" key="3">
    <source>
        <dbReference type="EMBL" id="KAG1827043.1"/>
    </source>
</evidence>
<dbReference type="Proteomes" id="UP000807769">
    <property type="component" value="Unassembled WGS sequence"/>
</dbReference>
<reference evidence="3" key="1">
    <citation type="journal article" date="2020" name="New Phytol.">
        <title>Comparative genomics reveals dynamic genome evolution in host specialist ectomycorrhizal fungi.</title>
        <authorList>
            <person name="Lofgren L.A."/>
            <person name="Nguyen N.H."/>
            <person name="Vilgalys R."/>
            <person name="Ruytinx J."/>
            <person name="Liao H.L."/>
            <person name="Branco S."/>
            <person name="Kuo A."/>
            <person name="LaButti K."/>
            <person name="Lipzen A."/>
            <person name="Andreopoulos W."/>
            <person name="Pangilinan J."/>
            <person name="Riley R."/>
            <person name="Hundley H."/>
            <person name="Na H."/>
            <person name="Barry K."/>
            <person name="Grigoriev I.V."/>
            <person name="Stajich J.E."/>
            <person name="Kennedy P.G."/>
        </authorList>
    </citation>
    <scope>NUCLEOTIDE SEQUENCE</scope>
    <source>
        <strain evidence="3">MN1</strain>
    </source>
</reference>
<protein>
    <submittedName>
        <fullName evidence="3">Uncharacterized protein</fullName>
    </submittedName>
</protein>
<feature type="transmembrane region" description="Helical" evidence="2">
    <location>
        <begin position="12"/>
        <end position="34"/>
    </location>
</feature>
<keyword evidence="2" id="KW-0812">Transmembrane</keyword>
<dbReference type="GeneID" id="64636798"/>
<sequence length="299" mass="33488">MESFPVFFKVRAVTFSSVILISFLWTVLLSVQVYTRWDISDRCSRELSNHSYCTECLLRWGPCQSGSLTAVFLLTNATTILILPFLLLLEFRVWLDAARILLLVIGQIGSAVAFTYWNPQIQCPDQTADQQGVCKLINFYMLMGCWVVPIIFILYASYFAAMVYRQSRIPVVVESREKTFTGIGSPLVVDPEMAIASPHLPVLDIRASMPPLRTLSSDSVLFPRPEANIASPLTTTAMPRRASRDPHSVVLQPGALDKRDSQSPQRHMSLAPSFAEFVQGESNARKSGRLSKPLPPWCM</sequence>
<gene>
    <name evidence="3" type="ORF">BJ212DRAFT_26402</name>
</gene>
<name>A0A9P7ENR6_9AGAM</name>
<keyword evidence="2" id="KW-1133">Transmembrane helix</keyword>
<proteinExistence type="predicted"/>
<feature type="transmembrane region" description="Helical" evidence="2">
    <location>
        <begin position="100"/>
        <end position="117"/>
    </location>
</feature>
<dbReference type="RefSeq" id="XP_041199890.1">
    <property type="nucleotide sequence ID" value="XM_041342782.1"/>
</dbReference>
<dbReference type="OrthoDB" id="3065653at2759"/>
<feature type="region of interest" description="Disordered" evidence="1">
    <location>
        <begin position="280"/>
        <end position="299"/>
    </location>
</feature>
<accession>A0A9P7ENR6</accession>
<feature type="transmembrane region" description="Helical" evidence="2">
    <location>
        <begin position="67"/>
        <end position="88"/>
    </location>
</feature>
<feature type="transmembrane region" description="Helical" evidence="2">
    <location>
        <begin position="137"/>
        <end position="161"/>
    </location>
</feature>
<keyword evidence="4" id="KW-1185">Reference proteome</keyword>
<evidence type="ECO:0000313" key="4">
    <source>
        <dbReference type="Proteomes" id="UP000807769"/>
    </source>
</evidence>
<comment type="caution">
    <text evidence="3">The sequence shown here is derived from an EMBL/GenBank/DDBJ whole genome shotgun (WGS) entry which is preliminary data.</text>
</comment>
<organism evidence="3 4">
    <name type="scientific">Suillus subaureus</name>
    <dbReference type="NCBI Taxonomy" id="48587"/>
    <lineage>
        <taxon>Eukaryota</taxon>
        <taxon>Fungi</taxon>
        <taxon>Dikarya</taxon>
        <taxon>Basidiomycota</taxon>
        <taxon>Agaricomycotina</taxon>
        <taxon>Agaricomycetes</taxon>
        <taxon>Agaricomycetidae</taxon>
        <taxon>Boletales</taxon>
        <taxon>Suillineae</taxon>
        <taxon>Suillaceae</taxon>
        <taxon>Suillus</taxon>
    </lineage>
</organism>
<evidence type="ECO:0000256" key="2">
    <source>
        <dbReference type="SAM" id="Phobius"/>
    </source>
</evidence>
<evidence type="ECO:0000256" key="1">
    <source>
        <dbReference type="SAM" id="MobiDB-lite"/>
    </source>
</evidence>
<keyword evidence="2" id="KW-0472">Membrane</keyword>
<dbReference type="AlphaFoldDB" id="A0A9P7ENR6"/>